<gene>
    <name evidence="1" type="ORF">B0I35DRAFT_514867</name>
</gene>
<evidence type="ECO:0000313" key="1">
    <source>
        <dbReference type="EMBL" id="KAH7310901.1"/>
    </source>
</evidence>
<reference evidence="1" key="1">
    <citation type="journal article" date="2021" name="Nat. Commun.">
        <title>Genetic determinants of endophytism in the Arabidopsis root mycobiome.</title>
        <authorList>
            <person name="Mesny F."/>
            <person name="Miyauchi S."/>
            <person name="Thiergart T."/>
            <person name="Pickel B."/>
            <person name="Atanasova L."/>
            <person name="Karlsson M."/>
            <person name="Huettel B."/>
            <person name="Barry K.W."/>
            <person name="Haridas S."/>
            <person name="Chen C."/>
            <person name="Bauer D."/>
            <person name="Andreopoulos W."/>
            <person name="Pangilinan J."/>
            <person name="LaButti K."/>
            <person name="Riley R."/>
            <person name="Lipzen A."/>
            <person name="Clum A."/>
            <person name="Drula E."/>
            <person name="Henrissat B."/>
            <person name="Kohler A."/>
            <person name="Grigoriev I.V."/>
            <person name="Martin F.M."/>
            <person name="Hacquard S."/>
        </authorList>
    </citation>
    <scope>NUCLEOTIDE SEQUENCE</scope>
    <source>
        <strain evidence="1">MPI-CAGE-CH-0235</strain>
    </source>
</reference>
<dbReference type="AlphaFoldDB" id="A0A8K0SKV5"/>
<protein>
    <submittedName>
        <fullName evidence="1">Uncharacterized protein</fullName>
    </submittedName>
</protein>
<comment type="caution">
    <text evidence="1">The sequence shown here is derived from an EMBL/GenBank/DDBJ whole genome shotgun (WGS) entry which is preliminary data.</text>
</comment>
<evidence type="ECO:0000313" key="2">
    <source>
        <dbReference type="Proteomes" id="UP000813444"/>
    </source>
</evidence>
<proteinExistence type="predicted"/>
<dbReference type="EMBL" id="JAGPNK010000012">
    <property type="protein sequence ID" value="KAH7310901.1"/>
    <property type="molecule type" value="Genomic_DNA"/>
</dbReference>
<accession>A0A8K0SKV5</accession>
<name>A0A8K0SKV5_9HYPO</name>
<dbReference type="OrthoDB" id="2772415at2759"/>
<organism evidence="1 2">
    <name type="scientific">Stachybotrys elegans</name>
    <dbReference type="NCBI Taxonomy" id="80388"/>
    <lineage>
        <taxon>Eukaryota</taxon>
        <taxon>Fungi</taxon>
        <taxon>Dikarya</taxon>
        <taxon>Ascomycota</taxon>
        <taxon>Pezizomycotina</taxon>
        <taxon>Sordariomycetes</taxon>
        <taxon>Hypocreomycetidae</taxon>
        <taxon>Hypocreales</taxon>
        <taxon>Stachybotryaceae</taxon>
        <taxon>Stachybotrys</taxon>
    </lineage>
</organism>
<sequence length="118" mass="12540">MISPPVYLVSVNKTPARAASLVDQLLTNLKLNGDVVHVANAPTVEDLQIVLDALVTPAGILICSSQWSPEEQQKANTIAKGVFPEIKMVNIPPGLDQREGSVGILAFLKDAISRAIAN</sequence>
<keyword evidence="2" id="KW-1185">Reference proteome</keyword>
<dbReference type="Proteomes" id="UP000813444">
    <property type="component" value="Unassembled WGS sequence"/>
</dbReference>